<evidence type="ECO:0000256" key="1">
    <source>
        <dbReference type="SAM" id="Phobius"/>
    </source>
</evidence>
<gene>
    <name evidence="2" type="ORF">PN645_11005</name>
</gene>
<dbReference type="Proteomes" id="UP001212263">
    <property type="component" value="Unassembled WGS sequence"/>
</dbReference>
<reference evidence="2" key="1">
    <citation type="submission" date="2023-01" db="EMBL/GenBank/DDBJ databases">
        <title>Human gut microbiome strain richness.</title>
        <authorList>
            <person name="Chen-Liaw A."/>
        </authorList>
    </citation>
    <scope>NUCLEOTIDE SEQUENCE</scope>
    <source>
        <strain evidence="2">RTP21484st1_B7_RTP21484_190118</strain>
    </source>
</reference>
<keyword evidence="1" id="KW-0472">Membrane</keyword>
<comment type="caution">
    <text evidence="2">The sequence shown here is derived from an EMBL/GenBank/DDBJ whole genome shotgun (WGS) entry which is preliminary data.</text>
</comment>
<keyword evidence="1" id="KW-1133">Transmembrane helix</keyword>
<evidence type="ECO:0000313" key="3">
    <source>
        <dbReference type="Proteomes" id="UP001212263"/>
    </source>
</evidence>
<dbReference type="RefSeq" id="WP_087395052.1">
    <property type="nucleotide sequence ID" value="NZ_CABJFF010000001.1"/>
</dbReference>
<accession>A0AAW6FKX8</accession>
<keyword evidence="1" id="KW-0812">Transmembrane</keyword>
<dbReference type="EMBL" id="JAQMRD010000013">
    <property type="protein sequence ID" value="MDB9223534.1"/>
    <property type="molecule type" value="Genomic_DNA"/>
</dbReference>
<proteinExistence type="predicted"/>
<evidence type="ECO:0000313" key="2">
    <source>
        <dbReference type="EMBL" id="MDB9223534.1"/>
    </source>
</evidence>
<organism evidence="2 3">
    <name type="scientific">Odoribacter splanchnicus</name>
    <dbReference type="NCBI Taxonomy" id="28118"/>
    <lineage>
        <taxon>Bacteria</taxon>
        <taxon>Pseudomonadati</taxon>
        <taxon>Bacteroidota</taxon>
        <taxon>Bacteroidia</taxon>
        <taxon>Bacteroidales</taxon>
        <taxon>Odoribacteraceae</taxon>
        <taxon>Odoribacter</taxon>
    </lineage>
</organism>
<name>A0AAW6FKX8_9BACT</name>
<protein>
    <submittedName>
        <fullName evidence="2">Uncharacterized protein</fullName>
    </submittedName>
</protein>
<dbReference type="AlphaFoldDB" id="A0AAW6FKX8"/>
<sequence>MKWKIDYPYVVCIVFLIGAGIWMNYLSIKKQGLEKEVEWFRQETERLGQFYQQVTDLYFTGLQVVTIDPGQVQADSLKEGVVICLPTTPLDSLEGAAFKYTLSRLQTLKGCKVGVWLYGEATGEVADWVKEYGYDCIYSGRKPNGLPDASIFYLDTGCKAEALFKLQPYAVHLLNKYMKFLRDHYMAGGTVYVQMNNSRN</sequence>
<feature type="transmembrane region" description="Helical" evidence="1">
    <location>
        <begin position="6"/>
        <end position="26"/>
    </location>
</feature>